<protein>
    <submittedName>
        <fullName evidence="2">Uncharacterized protein</fullName>
    </submittedName>
</protein>
<feature type="region of interest" description="Disordered" evidence="1">
    <location>
        <begin position="8"/>
        <end position="45"/>
    </location>
</feature>
<organism evidence="2 3">
    <name type="scientific">Actinomadura vinacea</name>
    <dbReference type="NCBI Taxonomy" id="115336"/>
    <lineage>
        <taxon>Bacteria</taxon>
        <taxon>Bacillati</taxon>
        <taxon>Actinomycetota</taxon>
        <taxon>Actinomycetes</taxon>
        <taxon>Streptosporangiales</taxon>
        <taxon>Thermomonosporaceae</taxon>
        <taxon>Actinomadura</taxon>
    </lineage>
</organism>
<reference evidence="2 3" key="1">
    <citation type="journal article" date="2019" name="Int. J. Syst. Evol. Microbiol.">
        <title>The Global Catalogue of Microorganisms (GCM) 10K type strain sequencing project: providing services to taxonomists for standard genome sequencing and annotation.</title>
        <authorList>
            <consortium name="The Broad Institute Genomics Platform"/>
            <consortium name="The Broad Institute Genome Sequencing Center for Infectious Disease"/>
            <person name="Wu L."/>
            <person name="Ma J."/>
        </authorList>
    </citation>
    <scope>NUCLEOTIDE SEQUENCE [LARGE SCALE GENOMIC DNA]</scope>
    <source>
        <strain evidence="2 3">JCM 3325</strain>
    </source>
</reference>
<feature type="compositionally biased region" description="Low complexity" evidence="1">
    <location>
        <begin position="15"/>
        <end position="45"/>
    </location>
</feature>
<dbReference type="EMBL" id="BAAARW010000020">
    <property type="protein sequence ID" value="GAA2430030.1"/>
    <property type="molecule type" value="Genomic_DNA"/>
</dbReference>
<dbReference type="Proteomes" id="UP001501231">
    <property type="component" value="Unassembled WGS sequence"/>
</dbReference>
<comment type="caution">
    <text evidence="2">The sequence shown here is derived from an EMBL/GenBank/DDBJ whole genome shotgun (WGS) entry which is preliminary data.</text>
</comment>
<evidence type="ECO:0000313" key="2">
    <source>
        <dbReference type="EMBL" id="GAA2430030.1"/>
    </source>
</evidence>
<evidence type="ECO:0000256" key="1">
    <source>
        <dbReference type="SAM" id="MobiDB-lite"/>
    </source>
</evidence>
<gene>
    <name evidence="2" type="ORF">GCM10010191_49340</name>
</gene>
<name>A0ABN3JIY2_9ACTN</name>
<accession>A0ABN3JIY2</accession>
<evidence type="ECO:0000313" key="3">
    <source>
        <dbReference type="Proteomes" id="UP001501231"/>
    </source>
</evidence>
<sequence length="169" mass="18012">MLLTWLKAGGQPTWPTTSSRSCATTSATPSRPVPTAAHAATPARPSAFRAARPTITFPRPDGEQATLAPLPLATLLEAVPGLELFQIVQTAPTTLRIRTHPALHSDPDALWHQNQTRLSELLAHHDLDHIYIEPPQPNAGGKYRAVIAAAPSSMGSPSTSVTVTQRPAK</sequence>
<proteinExistence type="predicted"/>
<keyword evidence="3" id="KW-1185">Reference proteome</keyword>